<sequence>MSRTIHSYEAPDLSVLAKTIKRELDARSEKPGHVEILNILSRAAGFRNYQHFKASRAAETRLEAVPEPKGIVDFRRVEAAARCFDAANVLRRWPGRTNVQQLCLWKLWSFFPCGEEMAEGQVNDLLKTHHTFGDHVLIRREMVNMGLLSRTPDCRIYRRVERRPPEDALALLRVDGLWSGPPR</sequence>
<proteinExistence type="predicted"/>
<dbReference type="AlphaFoldDB" id="A0A512HFT6"/>
<organism evidence="2 3">
    <name type="scientific">Ciceribacter naphthalenivorans</name>
    <dbReference type="NCBI Taxonomy" id="1118451"/>
    <lineage>
        <taxon>Bacteria</taxon>
        <taxon>Pseudomonadati</taxon>
        <taxon>Pseudomonadota</taxon>
        <taxon>Alphaproteobacteria</taxon>
        <taxon>Hyphomicrobiales</taxon>
        <taxon>Rhizobiaceae</taxon>
        <taxon>Ciceribacter</taxon>
    </lineage>
</organism>
<dbReference type="InterPro" id="IPR018656">
    <property type="entry name" value="DUF2087"/>
</dbReference>
<gene>
    <name evidence="2" type="ORF">RNA01_11720</name>
</gene>
<name>A0A512HFT6_9HYPH</name>
<accession>A0A512HFT6</accession>
<feature type="domain" description="DUF2087" evidence="1">
    <location>
        <begin position="90"/>
        <end position="159"/>
    </location>
</feature>
<keyword evidence="3" id="KW-1185">Reference proteome</keyword>
<evidence type="ECO:0000313" key="3">
    <source>
        <dbReference type="Proteomes" id="UP000321717"/>
    </source>
</evidence>
<reference evidence="2 3" key="1">
    <citation type="submission" date="2019-07" db="EMBL/GenBank/DDBJ databases">
        <title>Whole genome shotgun sequence of Rhizobium naphthalenivorans NBRC 107585.</title>
        <authorList>
            <person name="Hosoyama A."/>
            <person name="Uohara A."/>
            <person name="Ohji S."/>
            <person name="Ichikawa N."/>
        </authorList>
    </citation>
    <scope>NUCLEOTIDE SEQUENCE [LARGE SCALE GENOMIC DNA]</scope>
    <source>
        <strain evidence="2 3">NBRC 107585</strain>
    </source>
</reference>
<dbReference type="OrthoDB" id="6867569at2"/>
<dbReference type="Pfam" id="PF09860">
    <property type="entry name" value="DUF2087"/>
    <property type="match status" value="1"/>
</dbReference>
<protein>
    <recommendedName>
        <fullName evidence="1">DUF2087 domain-containing protein</fullName>
    </recommendedName>
</protein>
<comment type="caution">
    <text evidence="2">The sequence shown here is derived from an EMBL/GenBank/DDBJ whole genome shotgun (WGS) entry which is preliminary data.</text>
</comment>
<dbReference type="RefSeq" id="WP_147179030.1">
    <property type="nucleotide sequence ID" value="NZ_BJZP01000004.1"/>
</dbReference>
<evidence type="ECO:0000313" key="2">
    <source>
        <dbReference type="EMBL" id="GEO84240.1"/>
    </source>
</evidence>
<evidence type="ECO:0000259" key="1">
    <source>
        <dbReference type="Pfam" id="PF09860"/>
    </source>
</evidence>
<dbReference type="Proteomes" id="UP000321717">
    <property type="component" value="Unassembled WGS sequence"/>
</dbReference>
<dbReference type="EMBL" id="BJZP01000004">
    <property type="protein sequence ID" value="GEO84240.1"/>
    <property type="molecule type" value="Genomic_DNA"/>
</dbReference>